<evidence type="ECO:0000259" key="1">
    <source>
        <dbReference type="Pfam" id="PF02915"/>
    </source>
</evidence>
<dbReference type="Gene3D" id="1.20.1260.10">
    <property type="match status" value="1"/>
</dbReference>
<sequence>MAMNDIKSILETAISEEVKASRLYSNFALQMGDRGARLKFEVMAAIELRHYEYLLSYYQEKFQQTPTVQESGESKIVRPETPPRTSSFGESIKVIMDTEWRAYEFYKKAFEISTDENDRKIFKTLADMELSHYEQFRTEYNYLTEGTIRFASEDIPWMMEVY</sequence>
<dbReference type="RefSeq" id="WP_052563433.1">
    <property type="nucleotide sequence ID" value="NZ_BAFN01000001.1"/>
</dbReference>
<feature type="domain" description="Rubrerythrin diiron-binding" evidence="1">
    <location>
        <begin position="9"/>
        <end position="139"/>
    </location>
</feature>
<evidence type="ECO:0000313" key="3">
    <source>
        <dbReference type="Proteomes" id="UP000032309"/>
    </source>
</evidence>
<dbReference type="Proteomes" id="UP000032309">
    <property type="component" value="Unassembled WGS sequence"/>
</dbReference>
<organism evidence="2 3">
    <name type="scientific">Candidatus Brocadia sinica JPN1</name>
    <dbReference type="NCBI Taxonomy" id="1197129"/>
    <lineage>
        <taxon>Bacteria</taxon>
        <taxon>Pseudomonadati</taxon>
        <taxon>Planctomycetota</taxon>
        <taxon>Candidatus Brocadiia</taxon>
        <taxon>Candidatus Brocadiales</taxon>
        <taxon>Candidatus Brocadiaceae</taxon>
        <taxon>Candidatus Brocadia</taxon>
    </lineage>
</organism>
<dbReference type="PANTHER" id="PTHR33531:SF10">
    <property type="entry name" value="BLR7895 PROTEIN"/>
    <property type="match status" value="1"/>
</dbReference>
<dbReference type="InterPro" id="IPR012347">
    <property type="entry name" value="Ferritin-like"/>
</dbReference>
<evidence type="ECO:0000313" key="2">
    <source>
        <dbReference type="EMBL" id="GAN33382.1"/>
    </source>
</evidence>
<dbReference type="SUPFAM" id="SSF47240">
    <property type="entry name" value="Ferritin-like"/>
    <property type="match status" value="1"/>
</dbReference>
<proteinExistence type="predicted"/>
<accession>A0ABQ0JXB1</accession>
<dbReference type="EMBL" id="BAFN01000001">
    <property type="protein sequence ID" value="GAN33382.1"/>
    <property type="molecule type" value="Genomic_DNA"/>
</dbReference>
<comment type="caution">
    <text evidence="2">The sequence shown here is derived from an EMBL/GenBank/DDBJ whole genome shotgun (WGS) entry which is preliminary data.</text>
</comment>
<dbReference type="PANTHER" id="PTHR33531">
    <property type="entry name" value="RUBRERYTHRIN SUBFAMILY"/>
    <property type="match status" value="1"/>
</dbReference>
<keyword evidence="3" id="KW-1185">Reference proteome</keyword>
<dbReference type="InterPro" id="IPR003251">
    <property type="entry name" value="Rr_diiron-bd_dom"/>
</dbReference>
<name>A0ABQ0JXB1_9BACT</name>
<reference evidence="3" key="1">
    <citation type="journal article" date="2015" name="Genome Announc.">
        <title>Draft Genome Sequence of an Anaerobic Ammonium-Oxidizing Bacterium, "Candidatus Brocadia sinica".</title>
        <authorList>
            <person name="Oshiki M."/>
            <person name="Shinyako-Hata K."/>
            <person name="Satoh H."/>
            <person name="Okabe S."/>
        </authorList>
    </citation>
    <scope>NUCLEOTIDE SEQUENCE [LARGE SCALE GENOMIC DNA]</scope>
    <source>
        <strain evidence="3">JPN1</strain>
    </source>
</reference>
<dbReference type="InterPro" id="IPR009078">
    <property type="entry name" value="Ferritin-like_SF"/>
</dbReference>
<protein>
    <recommendedName>
        <fullName evidence="1">Rubrerythrin diiron-binding domain-containing protein</fullName>
    </recommendedName>
</protein>
<dbReference type="CDD" id="cd01045">
    <property type="entry name" value="Ferritin_like_AB"/>
    <property type="match status" value="1"/>
</dbReference>
<gene>
    <name evidence="2" type="ORF">BROSI_A1902</name>
</gene>
<dbReference type="Pfam" id="PF02915">
    <property type="entry name" value="Rubrerythrin"/>
    <property type="match status" value="1"/>
</dbReference>